<sequence length="679" mass="74487">MPIHMEYTFLGRGLRLGKRSYLSSTEQAHRPDLTGRLRASRRPDTQNLKTVLSAQGGKGQGRSGGQICNQETTTIASGGCRGRSDEQSVSTQRPDRFCQAVSGRSFSETSSNKQKRQRSSNNQDSCVGVIADRSWDTRRSGKTEGVVQAGSQASPLTTSGGAHWCTQQDLSNHPRFERTQPAGGFVHRNMQYEVPLPIAMNHDVATSNGHYTQNLYVPNGNNRIKSENGSERGVSPHTSEHSSRYSSQTPQNSVAYQQIAAQLTNGMRYPSPNQMQQNNNMPMLQHSYHPNTTQDQAYQTQAGATMGAVQQAVPQSTDQTAMDGGRASTGSSGLPKAFACSTCQKGFARRSDLARHERIHSGVRPHVCDHPGCGKQFIQRSALTVHSRVHTGEKPHMCERCGKPFSDSSSLARHRRIHSGKRPYKCPYADCQKTFTRRTTLTRHQNHHTGTIEESEAATAAALASRVQMSTNRSRGSDEEDGYSGDGKSPLPQQQDRAATGSPATGLNGMPQLQRQASDYYMNAMNGGMAAVPPHLRNEMQPSPRAQSPQQYAMPVSSNTPQSRPSLTSNPSSSAHLPQILEPPTTNVQQQTGSGNNSPHLNNNNNNPMNGWQSPHPGMPANAPQTTDYTYPDPNNHYGVGNVNTAQMYYQQQGVQRPHSTQPLDYQHQGQPMWAQHQQ</sequence>
<dbReference type="FunFam" id="3.30.160.60:FF:000925">
    <property type="entry name" value="Zinc finger protein 668"/>
    <property type="match status" value="1"/>
</dbReference>
<feature type="domain" description="C2H2-type" evidence="7">
    <location>
        <begin position="338"/>
        <end position="365"/>
    </location>
</feature>
<feature type="compositionally biased region" description="Polar residues" evidence="6">
    <location>
        <begin position="491"/>
        <end position="510"/>
    </location>
</feature>
<dbReference type="PANTHER" id="PTHR14003">
    <property type="entry name" value="TRANSCRIPTIONAL REPRESSOR PROTEIN YY"/>
    <property type="match status" value="1"/>
</dbReference>
<evidence type="ECO:0000313" key="9">
    <source>
        <dbReference type="Proteomes" id="UP000073492"/>
    </source>
</evidence>
<dbReference type="InterPro" id="IPR036236">
    <property type="entry name" value="Znf_C2H2_sf"/>
</dbReference>
<evidence type="ECO:0000256" key="5">
    <source>
        <dbReference type="PROSITE-ProRule" id="PRU00042"/>
    </source>
</evidence>
<evidence type="ECO:0000256" key="4">
    <source>
        <dbReference type="ARBA" id="ARBA00022833"/>
    </source>
</evidence>
<dbReference type="SUPFAM" id="SSF57667">
    <property type="entry name" value="beta-beta-alpha zinc fingers"/>
    <property type="match status" value="2"/>
</dbReference>
<dbReference type="GO" id="GO:0000981">
    <property type="term" value="F:DNA-binding transcription factor activity, RNA polymerase II-specific"/>
    <property type="evidence" value="ECO:0007669"/>
    <property type="project" value="UniProtKB-ARBA"/>
</dbReference>
<dbReference type="Pfam" id="PF00096">
    <property type="entry name" value="zf-C2H2"/>
    <property type="match status" value="4"/>
</dbReference>
<keyword evidence="2" id="KW-0677">Repeat</keyword>
<feature type="domain" description="C2H2-type" evidence="7">
    <location>
        <begin position="366"/>
        <end position="395"/>
    </location>
</feature>
<comment type="caution">
    <text evidence="8">The sequence shown here is derived from an EMBL/GenBank/DDBJ whole genome shotgun (WGS) entry which is preliminary data.</text>
</comment>
<dbReference type="AlphaFoldDB" id="A0A139INQ4"/>
<evidence type="ECO:0000313" key="8">
    <source>
        <dbReference type="EMBL" id="KXT16194.1"/>
    </source>
</evidence>
<feature type="region of interest" description="Disordered" evidence="6">
    <location>
        <begin position="653"/>
        <end position="679"/>
    </location>
</feature>
<feature type="region of interest" description="Disordered" evidence="6">
    <location>
        <begin position="442"/>
        <end position="510"/>
    </location>
</feature>
<feature type="domain" description="C2H2-type" evidence="7">
    <location>
        <begin position="396"/>
        <end position="423"/>
    </location>
</feature>
<feature type="compositionally biased region" description="Low complexity" evidence="6">
    <location>
        <begin position="563"/>
        <end position="574"/>
    </location>
</feature>
<dbReference type="InterPro" id="IPR013087">
    <property type="entry name" value="Znf_C2H2_type"/>
</dbReference>
<evidence type="ECO:0000256" key="2">
    <source>
        <dbReference type="ARBA" id="ARBA00022737"/>
    </source>
</evidence>
<dbReference type="Proteomes" id="UP000073492">
    <property type="component" value="Unassembled WGS sequence"/>
</dbReference>
<dbReference type="STRING" id="113226.A0A139INQ4"/>
<feature type="compositionally biased region" description="Low complexity" evidence="6">
    <location>
        <begin position="593"/>
        <end position="615"/>
    </location>
</feature>
<dbReference type="OrthoDB" id="3437960at2759"/>
<dbReference type="Gene3D" id="3.30.160.60">
    <property type="entry name" value="Classic Zinc Finger"/>
    <property type="match status" value="4"/>
</dbReference>
<dbReference type="FunFam" id="3.30.160.60:FF:000690">
    <property type="entry name" value="Zinc finger protein 354C"/>
    <property type="match status" value="1"/>
</dbReference>
<feature type="region of interest" description="Disordered" evidence="6">
    <location>
        <begin position="218"/>
        <end position="252"/>
    </location>
</feature>
<evidence type="ECO:0000256" key="6">
    <source>
        <dbReference type="SAM" id="MobiDB-lite"/>
    </source>
</evidence>
<keyword evidence="3 5" id="KW-0863">Zinc-finger</keyword>
<feature type="compositionally biased region" description="Polar residues" evidence="6">
    <location>
        <begin position="149"/>
        <end position="171"/>
    </location>
</feature>
<feature type="region of interest" description="Disordered" evidence="6">
    <location>
        <begin position="532"/>
        <end position="623"/>
    </location>
</feature>
<keyword evidence="4" id="KW-0862">Zinc</keyword>
<dbReference type="PROSITE" id="PS50157">
    <property type="entry name" value="ZINC_FINGER_C2H2_2"/>
    <property type="match status" value="4"/>
</dbReference>
<evidence type="ECO:0000259" key="7">
    <source>
        <dbReference type="PROSITE" id="PS50157"/>
    </source>
</evidence>
<accession>A0A139INQ4</accession>
<evidence type="ECO:0000256" key="1">
    <source>
        <dbReference type="ARBA" id="ARBA00022723"/>
    </source>
</evidence>
<dbReference type="PANTHER" id="PTHR14003:SF20">
    <property type="entry name" value="FINGER DOMAIN PROTEIN, PUTATIVE (AFU_ORTHOLOGUE AFUA_4G10380)-RELATED"/>
    <property type="match status" value="1"/>
</dbReference>
<reference evidence="8 9" key="1">
    <citation type="submission" date="2015-07" db="EMBL/GenBank/DDBJ databases">
        <title>Comparative genomics of the Sigatoka disease complex on banana suggests a link between parallel evolutionary changes in Pseudocercospora fijiensis and Pseudocercospora eumusae and increased virulence on the banana host.</title>
        <authorList>
            <person name="Chang T.-C."/>
            <person name="Salvucci A."/>
            <person name="Crous P.W."/>
            <person name="Stergiopoulos I."/>
        </authorList>
    </citation>
    <scope>NUCLEOTIDE SEQUENCE [LARGE SCALE GENOMIC DNA]</scope>
    <source>
        <strain evidence="8 9">CBS 116634</strain>
    </source>
</reference>
<feature type="compositionally biased region" description="Basic and acidic residues" evidence="6">
    <location>
        <begin position="133"/>
        <end position="142"/>
    </location>
</feature>
<name>A0A139INQ4_9PEZI</name>
<keyword evidence="1" id="KW-0479">Metal-binding</keyword>
<dbReference type="GO" id="GO:0005667">
    <property type="term" value="C:transcription regulator complex"/>
    <property type="evidence" value="ECO:0007669"/>
    <property type="project" value="TreeGrafter"/>
</dbReference>
<feature type="compositionally biased region" description="Polar residues" evidence="6">
    <location>
        <begin position="102"/>
        <end position="112"/>
    </location>
</feature>
<gene>
    <name evidence="8" type="ORF">AC579_908</name>
</gene>
<proteinExistence type="predicted"/>
<dbReference type="SMART" id="SM00355">
    <property type="entry name" value="ZnF_C2H2"/>
    <property type="match status" value="4"/>
</dbReference>
<dbReference type="GO" id="GO:0008270">
    <property type="term" value="F:zinc ion binding"/>
    <property type="evidence" value="ECO:0007669"/>
    <property type="project" value="UniProtKB-KW"/>
</dbReference>
<dbReference type="GO" id="GO:0000785">
    <property type="term" value="C:chromatin"/>
    <property type="evidence" value="ECO:0007669"/>
    <property type="project" value="TreeGrafter"/>
</dbReference>
<evidence type="ECO:0000256" key="3">
    <source>
        <dbReference type="ARBA" id="ARBA00022771"/>
    </source>
</evidence>
<protein>
    <recommendedName>
        <fullName evidence="7">C2H2-type domain-containing protein</fullName>
    </recommendedName>
</protein>
<feature type="domain" description="C2H2-type" evidence="7">
    <location>
        <begin position="424"/>
        <end position="453"/>
    </location>
</feature>
<dbReference type="FunFam" id="3.30.160.60:FF:000125">
    <property type="entry name" value="Putative zinc finger protein 143"/>
    <property type="match status" value="1"/>
</dbReference>
<dbReference type="EMBL" id="LFZO01000043">
    <property type="protein sequence ID" value="KXT16194.1"/>
    <property type="molecule type" value="Genomic_DNA"/>
</dbReference>
<organism evidence="8 9">
    <name type="scientific">Pseudocercospora musae</name>
    <dbReference type="NCBI Taxonomy" id="113226"/>
    <lineage>
        <taxon>Eukaryota</taxon>
        <taxon>Fungi</taxon>
        <taxon>Dikarya</taxon>
        <taxon>Ascomycota</taxon>
        <taxon>Pezizomycotina</taxon>
        <taxon>Dothideomycetes</taxon>
        <taxon>Dothideomycetidae</taxon>
        <taxon>Mycosphaerellales</taxon>
        <taxon>Mycosphaerellaceae</taxon>
        <taxon>Pseudocercospora</taxon>
    </lineage>
</organism>
<dbReference type="PROSITE" id="PS00028">
    <property type="entry name" value="ZINC_FINGER_C2H2_1"/>
    <property type="match status" value="4"/>
</dbReference>
<dbReference type="GO" id="GO:0000978">
    <property type="term" value="F:RNA polymerase II cis-regulatory region sequence-specific DNA binding"/>
    <property type="evidence" value="ECO:0007669"/>
    <property type="project" value="TreeGrafter"/>
</dbReference>
<feature type="region of interest" description="Disordered" evidence="6">
    <location>
        <begin position="75"/>
        <end position="174"/>
    </location>
</feature>
<keyword evidence="9" id="KW-1185">Reference proteome</keyword>
<feature type="compositionally biased region" description="Polar residues" evidence="6">
    <location>
        <begin position="540"/>
        <end position="562"/>
    </location>
</feature>